<comment type="caution">
    <text evidence="6">The sequence shown here is derived from an EMBL/GenBank/DDBJ whole genome shotgun (WGS) entry which is preliminary data.</text>
</comment>
<dbReference type="AlphaFoldDB" id="A0AAW0DJG6"/>
<gene>
    <name evidence="6" type="ORF">R3P38DRAFT_2866346</name>
</gene>
<dbReference type="Pfam" id="PF01753">
    <property type="entry name" value="zf-MYND"/>
    <property type="match status" value="1"/>
</dbReference>
<proteinExistence type="predicted"/>
<dbReference type="Proteomes" id="UP001362999">
    <property type="component" value="Unassembled WGS sequence"/>
</dbReference>
<accession>A0AAW0DJG6</accession>
<evidence type="ECO:0000256" key="2">
    <source>
        <dbReference type="ARBA" id="ARBA00022771"/>
    </source>
</evidence>
<name>A0AAW0DJG6_9AGAR</name>
<keyword evidence="2 4" id="KW-0863">Zinc-finger</keyword>
<dbReference type="SUPFAM" id="SSF144232">
    <property type="entry name" value="HIT/MYND zinc finger-like"/>
    <property type="match status" value="1"/>
</dbReference>
<dbReference type="Gene3D" id="6.10.140.2220">
    <property type="match status" value="1"/>
</dbReference>
<evidence type="ECO:0000256" key="3">
    <source>
        <dbReference type="ARBA" id="ARBA00022833"/>
    </source>
</evidence>
<keyword evidence="1" id="KW-0479">Metal-binding</keyword>
<sequence length="638" mass="71782">MHQCLRVENILLLPQNLQQLALLALSGGNDDSPLRLTQDLGKVNPEIYIQCWVYCLPVWFAHLDPAGIPKGDNIMTVQVRNAILAISSLRLLDQNFADTGPDLWPRVWQWVHFIYTHRECFESPPPLDEDPSVELLHLISAFYHNLPTRQLISRTPGVRLVATSAWKALTGDIPGRMHRGYAYLGEFILRFMKANKPGNLEEIMEAAGSRYNLALMIAQFLKVAPYKAPTFDGVSHILVANYSGAQKFIAELLQSDGDRGKMAKCLVSGGVVPPLTSAMLDLSKAPDDYQGHKLGSILMGYFDVLEIIFKLPLAHKPVSQAVGTGVLYVIAASSVHFKNIPDITKTSVFRLIHSILPMATVYRTVVAQLETQTPSMDDIPDGLRNVLTQGLMNMSGLARERMTFMKKMASEKSLRACDNMDCAMIEEKSNFQRCSHCESAYYCSVSCQTQDWRQGGHRNTCHSLLISKLKDGDIGSCNRSYMRALLGSDSFLADIPENLHSRLTLMSHSLNAPVLAVFDYTNDDLAMPTRAKITSVEEFRASVRDFEPEADITWDEYISRAKRSRGRMDLHLMLVWDGHRTRRLMFPRRSNVPILHDGLARILDELESDSQYGDLMEKLQSLRGKAREDKEPVVSFHQ</sequence>
<dbReference type="InterPro" id="IPR002893">
    <property type="entry name" value="Znf_MYND"/>
</dbReference>
<dbReference type="PROSITE" id="PS50865">
    <property type="entry name" value="ZF_MYND_2"/>
    <property type="match status" value="1"/>
</dbReference>
<feature type="domain" description="MYND-type" evidence="5">
    <location>
        <begin position="419"/>
        <end position="461"/>
    </location>
</feature>
<dbReference type="EMBL" id="JAWWNJ010000008">
    <property type="protein sequence ID" value="KAK7050669.1"/>
    <property type="molecule type" value="Genomic_DNA"/>
</dbReference>
<evidence type="ECO:0000313" key="7">
    <source>
        <dbReference type="Proteomes" id="UP001362999"/>
    </source>
</evidence>
<organism evidence="6 7">
    <name type="scientific">Favolaschia claudopus</name>
    <dbReference type="NCBI Taxonomy" id="2862362"/>
    <lineage>
        <taxon>Eukaryota</taxon>
        <taxon>Fungi</taxon>
        <taxon>Dikarya</taxon>
        <taxon>Basidiomycota</taxon>
        <taxon>Agaricomycotina</taxon>
        <taxon>Agaricomycetes</taxon>
        <taxon>Agaricomycetidae</taxon>
        <taxon>Agaricales</taxon>
        <taxon>Marasmiineae</taxon>
        <taxon>Mycenaceae</taxon>
        <taxon>Favolaschia</taxon>
    </lineage>
</organism>
<evidence type="ECO:0000313" key="6">
    <source>
        <dbReference type="EMBL" id="KAK7050669.1"/>
    </source>
</evidence>
<keyword evidence="3" id="KW-0862">Zinc</keyword>
<dbReference type="GO" id="GO:0008270">
    <property type="term" value="F:zinc ion binding"/>
    <property type="evidence" value="ECO:0007669"/>
    <property type="project" value="UniProtKB-KW"/>
</dbReference>
<evidence type="ECO:0000259" key="5">
    <source>
        <dbReference type="PROSITE" id="PS50865"/>
    </source>
</evidence>
<evidence type="ECO:0000256" key="1">
    <source>
        <dbReference type="ARBA" id="ARBA00022723"/>
    </source>
</evidence>
<protein>
    <recommendedName>
        <fullName evidence="5">MYND-type domain-containing protein</fullName>
    </recommendedName>
</protein>
<keyword evidence="7" id="KW-1185">Reference proteome</keyword>
<reference evidence="6 7" key="1">
    <citation type="journal article" date="2024" name="J Genomics">
        <title>Draft genome sequencing and assembly of Favolaschia claudopus CIRM-BRFM 2984 isolated from oak limbs.</title>
        <authorList>
            <person name="Navarro D."/>
            <person name="Drula E."/>
            <person name="Chaduli D."/>
            <person name="Cazenave R."/>
            <person name="Ahrendt S."/>
            <person name="Wang J."/>
            <person name="Lipzen A."/>
            <person name="Daum C."/>
            <person name="Barry K."/>
            <person name="Grigoriev I.V."/>
            <person name="Favel A."/>
            <person name="Rosso M.N."/>
            <person name="Martin F."/>
        </authorList>
    </citation>
    <scope>NUCLEOTIDE SEQUENCE [LARGE SCALE GENOMIC DNA]</scope>
    <source>
        <strain evidence="6 7">CIRM-BRFM 2984</strain>
    </source>
</reference>
<evidence type="ECO:0000256" key="4">
    <source>
        <dbReference type="PROSITE-ProRule" id="PRU00134"/>
    </source>
</evidence>